<dbReference type="InterPro" id="IPR036291">
    <property type="entry name" value="NAD(P)-bd_dom_sf"/>
</dbReference>
<reference evidence="7 8" key="1">
    <citation type="submission" date="2016-01" db="EMBL/GenBank/DDBJ databases">
        <title>Genome sequence of the yeast Holleya sinecauda.</title>
        <authorList>
            <person name="Dietrich F.S."/>
        </authorList>
    </citation>
    <scope>NUCLEOTIDE SEQUENCE [LARGE SCALE GENOMIC DNA]</scope>
    <source>
        <strain evidence="7 8">ATCC 58844</strain>
    </source>
</reference>
<dbReference type="CDD" id="cd08290">
    <property type="entry name" value="ETR"/>
    <property type="match status" value="1"/>
</dbReference>
<evidence type="ECO:0000313" key="8">
    <source>
        <dbReference type="Proteomes" id="UP000243052"/>
    </source>
</evidence>
<keyword evidence="6" id="KW-0496">Mitochondrion</keyword>
<name>A0A0X8HV63_9SACH</name>
<dbReference type="GO" id="GO:0006631">
    <property type="term" value="P:fatty acid metabolic process"/>
    <property type="evidence" value="ECO:0007669"/>
    <property type="project" value="TreeGrafter"/>
</dbReference>
<protein>
    <submittedName>
        <fullName evidence="7">HGL223Cp</fullName>
    </submittedName>
</protein>
<keyword evidence="3" id="KW-0521">NADP</keyword>
<dbReference type="SUPFAM" id="SSF50129">
    <property type="entry name" value="GroES-like"/>
    <property type="match status" value="1"/>
</dbReference>
<evidence type="ECO:0000256" key="1">
    <source>
        <dbReference type="ARBA" id="ARBA00004173"/>
    </source>
</evidence>
<comment type="subcellular location">
    <subcellularLocation>
        <location evidence="1">Mitochondrion</location>
    </subcellularLocation>
</comment>
<dbReference type="STRING" id="45286.A0A0X8HV63"/>
<dbReference type="OrthoDB" id="7482721at2759"/>
<dbReference type="InterPro" id="IPR051034">
    <property type="entry name" value="Mito_Enoyl-ACP_Reductase"/>
</dbReference>
<dbReference type="InterPro" id="IPR011032">
    <property type="entry name" value="GroES-like_sf"/>
</dbReference>
<dbReference type="PANTHER" id="PTHR43981:SF2">
    <property type="entry name" value="ENOYL-[ACYL-CARRIER-PROTEIN] REDUCTASE, MITOCHONDRIAL"/>
    <property type="match status" value="1"/>
</dbReference>
<dbReference type="Proteomes" id="UP000243052">
    <property type="component" value="Chromosome vii"/>
</dbReference>
<evidence type="ECO:0000256" key="5">
    <source>
        <dbReference type="ARBA" id="ARBA00023002"/>
    </source>
</evidence>
<dbReference type="GO" id="GO:0005739">
    <property type="term" value="C:mitochondrion"/>
    <property type="evidence" value="ECO:0007669"/>
    <property type="project" value="UniProtKB-SubCell"/>
</dbReference>
<gene>
    <name evidence="7" type="ORF">AW171_hschr74130</name>
</gene>
<dbReference type="AlphaFoldDB" id="A0A0X8HV63"/>
<proteinExistence type="inferred from homology"/>
<comment type="similarity">
    <text evidence="2">Belongs to the zinc-containing alcohol dehydrogenase family. Quinone oxidoreductase subfamily.</text>
</comment>
<organism evidence="7 8">
    <name type="scientific">Eremothecium sinecaudum</name>
    <dbReference type="NCBI Taxonomy" id="45286"/>
    <lineage>
        <taxon>Eukaryota</taxon>
        <taxon>Fungi</taxon>
        <taxon>Dikarya</taxon>
        <taxon>Ascomycota</taxon>
        <taxon>Saccharomycotina</taxon>
        <taxon>Saccharomycetes</taxon>
        <taxon>Saccharomycetales</taxon>
        <taxon>Saccharomycetaceae</taxon>
        <taxon>Eremothecium</taxon>
    </lineage>
</organism>
<keyword evidence="5" id="KW-0560">Oxidoreductase</keyword>
<keyword evidence="4" id="KW-0809">Transit peptide</keyword>
<evidence type="ECO:0000256" key="2">
    <source>
        <dbReference type="ARBA" id="ARBA00010371"/>
    </source>
</evidence>
<accession>A0A0X8HV63</accession>
<evidence type="ECO:0000256" key="6">
    <source>
        <dbReference type="ARBA" id="ARBA00023128"/>
    </source>
</evidence>
<dbReference type="GO" id="GO:0016491">
    <property type="term" value="F:oxidoreductase activity"/>
    <property type="evidence" value="ECO:0007669"/>
    <property type="project" value="UniProtKB-KW"/>
</dbReference>
<dbReference type="RefSeq" id="XP_017989113.1">
    <property type="nucleotide sequence ID" value="XM_018133724.1"/>
</dbReference>
<evidence type="ECO:0000256" key="4">
    <source>
        <dbReference type="ARBA" id="ARBA00022946"/>
    </source>
</evidence>
<sequence>MRLFKSSAKRLLTTKPSPLKFKSLIYSSHDVADCTSVLKVHEYIPKENLDNSILLRTLAFPINPSDINQLQGVYPSKPKKVLDYSTNEPSAVAGNEGVFEVLSVPECEKDLKVGDWVIPLHSNSGTWTNLKALKDGSSLIKVNGLDIFSAATIGVNGCTAYELVNNYIDWDPNGNEWLVQNAGTSGVSKMVTQIAKTRGVKTLSVIRDRDNFEKVASDLEKRYHATKVISETQNNDKDFGKDVLPTILGADAKVRLALNSVGGKSSSSIARKLDNDATMLTYGGMSKQPVTLPTSLLLFKGLKSLGYWLTVNTQKNPESKIKAVEALVTMYKEGSLLSPKLDINVLEWDTKTTTDEQLLELIKEGIKNNRKNVVVLKW</sequence>
<dbReference type="Gene3D" id="3.40.50.720">
    <property type="entry name" value="NAD(P)-binding Rossmann-like Domain"/>
    <property type="match status" value="1"/>
</dbReference>
<dbReference type="SUPFAM" id="SSF51735">
    <property type="entry name" value="NAD(P)-binding Rossmann-fold domains"/>
    <property type="match status" value="1"/>
</dbReference>
<dbReference type="Gene3D" id="3.90.180.10">
    <property type="entry name" value="Medium-chain alcohol dehydrogenases, catalytic domain"/>
    <property type="match status" value="1"/>
</dbReference>
<keyword evidence="8" id="KW-1185">Reference proteome</keyword>
<evidence type="ECO:0000256" key="3">
    <source>
        <dbReference type="ARBA" id="ARBA00022857"/>
    </source>
</evidence>
<dbReference type="EMBL" id="CP014247">
    <property type="protein sequence ID" value="AMD22117.1"/>
    <property type="molecule type" value="Genomic_DNA"/>
</dbReference>
<dbReference type="GeneID" id="28725450"/>
<dbReference type="PANTHER" id="PTHR43981">
    <property type="entry name" value="ENOYL-[ACYL-CARRIER-PROTEIN] REDUCTASE, MITOCHONDRIAL"/>
    <property type="match status" value="1"/>
</dbReference>
<evidence type="ECO:0000313" key="7">
    <source>
        <dbReference type="EMBL" id="AMD22117.1"/>
    </source>
</evidence>